<protein>
    <submittedName>
        <fullName evidence="2">Type IX secretion system PorP/SprF family membrane protein</fullName>
    </submittedName>
</protein>
<accession>A0A3D9H0A8</accession>
<dbReference type="Proteomes" id="UP000256980">
    <property type="component" value="Unassembled WGS sequence"/>
</dbReference>
<gene>
    <name evidence="2" type="ORF">DFQ10_107122</name>
</gene>
<reference evidence="2 3" key="1">
    <citation type="submission" date="2018-07" db="EMBL/GenBank/DDBJ databases">
        <title>Genomic Encyclopedia of Type Strains, Phase III (KMG-III): the genomes of soil and plant-associated and newly described type strains.</title>
        <authorList>
            <person name="Whitman W."/>
        </authorList>
    </citation>
    <scope>NUCLEOTIDE SEQUENCE [LARGE SCALE GENOMIC DNA]</scope>
    <source>
        <strain evidence="2 3">CECT 7946</strain>
    </source>
</reference>
<dbReference type="NCBIfam" id="TIGR03519">
    <property type="entry name" value="T9SS_PorP_fam"/>
    <property type="match status" value="1"/>
</dbReference>
<organism evidence="2 3">
    <name type="scientific">Winogradskyella eximia</name>
    <dbReference type="NCBI Taxonomy" id="262006"/>
    <lineage>
        <taxon>Bacteria</taxon>
        <taxon>Pseudomonadati</taxon>
        <taxon>Bacteroidota</taxon>
        <taxon>Flavobacteriia</taxon>
        <taxon>Flavobacteriales</taxon>
        <taxon>Flavobacteriaceae</taxon>
        <taxon>Winogradskyella</taxon>
    </lineage>
</organism>
<sequence length="334" mass="38088">MTLRTQITIIIAVLLGFNSNAQDPIFTQSNYIQETINPGFSGFEDNDRISAGLLSRTQWPNLGLKVRTQYFYINKSYENKNASGSGIGFSALWQNESFSNYNYYQANVNYMHRVNLNGGWYFRPAIEVGFGFKDIGFKSLTLADQININTGEIASVSVDPFSGNTENVFFFDVSSGFVFEKQGYNGTTYWFGISAKHLNRPNISFLRDENVPLDIFYSIHGNYRFPFMIDYNIMMTVNYMQQGQYNRLDVGTLFQVNQFLLGLTAATNPARNDNNSHLVTSLNGFLGLEYTNFRFGLSYDANISKIGNTNGVYEFSLTYMSRCRSCPTNRNRKR</sequence>
<name>A0A3D9H0A8_9FLAO</name>
<evidence type="ECO:0000256" key="1">
    <source>
        <dbReference type="SAM" id="SignalP"/>
    </source>
</evidence>
<dbReference type="InterPro" id="IPR019861">
    <property type="entry name" value="PorP/SprF_Bacteroidetes"/>
</dbReference>
<keyword evidence="1" id="KW-0732">Signal</keyword>
<dbReference type="AlphaFoldDB" id="A0A3D9H0A8"/>
<proteinExistence type="predicted"/>
<dbReference type="Pfam" id="PF11751">
    <property type="entry name" value="PorP_SprF"/>
    <property type="match status" value="1"/>
</dbReference>
<keyword evidence="3" id="KW-1185">Reference proteome</keyword>
<evidence type="ECO:0000313" key="3">
    <source>
        <dbReference type="Proteomes" id="UP000256980"/>
    </source>
</evidence>
<dbReference type="RefSeq" id="WP_115818239.1">
    <property type="nucleotide sequence ID" value="NZ_QRDV01000007.1"/>
</dbReference>
<dbReference type="OrthoDB" id="1186563at2"/>
<evidence type="ECO:0000313" key="2">
    <source>
        <dbReference type="EMBL" id="RED42935.1"/>
    </source>
</evidence>
<dbReference type="EMBL" id="QRDV01000007">
    <property type="protein sequence ID" value="RED42935.1"/>
    <property type="molecule type" value="Genomic_DNA"/>
</dbReference>
<comment type="caution">
    <text evidence="2">The sequence shown here is derived from an EMBL/GenBank/DDBJ whole genome shotgun (WGS) entry which is preliminary data.</text>
</comment>
<feature type="signal peptide" evidence="1">
    <location>
        <begin position="1"/>
        <end position="21"/>
    </location>
</feature>
<feature type="chain" id="PRO_5017594827" evidence="1">
    <location>
        <begin position="22"/>
        <end position="334"/>
    </location>
</feature>